<dbReference type="SUPFAM" id="SSF47576">
    <property type="entry name" value="Calponin-homology domain, CH-domain"/>
    <property type="match status" value="1"/>
</dbReference>
<evidence type="ECO:0000256" key="4">
    <source>
        <dbReference type="SAM" id="MobiDB-lite"/>
    </source>
</evidence>
<evidence type="ECO:0000256" key="2">
    <source>
        <dbReference type="ARBA" id="ARBA00023043"/>
    </source>
</evidence>
<dbReference type="InterPro" id="IPR001715">
    <property type="entry name" value="CH_dom"/>
</dbReference>
<dbReference type="Pfam" id="PF12796">
    <property type="entry name" value="Ank_2"/>
    <property type="match status" value="2"/>
</dbReference>
<feature type="repeat" description="ANK" evidence="3">
    <location>
        <begin position="591"/>
        <end position="620"/>
    </location>
</feature>
<dbReference type="SUPFAM" id="SSF48403">
    <property type="entry name" value="Ankyrin repeat"/>
    <property type="match status" value="1"/>
</dbReference>
<feature type="repeat" description="ANK" evidence="3">
    <location>
        <begin position="768"/>
        <end position="801"/>
    </location>
</feature>
<dbReference type="InterPro" id="IPR036770">
    <property type="entry name" value="Ankyrin_rpt-contain_sf"/>
</dbReference>
<evidence type="ECO:0000256" key="3">
    <source>
        <dbReference type="PROSITE-ProRule" id="PRU00023"/>
    </source>
</evidence>
<sequence>MSMRTKINGFTAWVNLRLTPYNQLLNNVLMDLLNGTHMKYFVESFTGRNLKRLENMDGLTEQQKQTRVDWVVEELKKCRVIPDDVHIDTRLFAMRSADHVFDLLWRLISHDIWFLWERAEYLQVEDNDVLTQVPFRWTPEPPPRKKKKKEKPKQSLLSGFGSSGMDNKSQDDDDDEKWIRFPNAEYMKGFKKKKGDPEDYPPPEEQPEMAKACSAIIDDFVDSRVLCALVNSFVPNTFTADLLLNDRWTIHLALKTAEKMFYAETPFDAEDLVEAEPIAVCAYFAFFLMVAYRYRQTTAVVERVDFINMLIREVNLELEKFPAVIAHMGELQQRKDLKKWVQHVEHVQNEMRHRFEVVEVPRNITINDFCVAAVINLSLTNGSGFYYSSTKENVSEGKRIEALNLPSVPSYQMLEINPEDYPEFEFFFEAPSRNKQLRTGSFFLYQVFPGNTSTWQRLFIKSARDNEYETVEKMIAFFRDDTSFVNSREPKTGNTALHWACRMGHFLLIEWGCDVHSRNVKGQSVLETTKNDDFKRYLMTKHASGQQEFCCLRSRCINGSTLLHTACYYGHIPAMKELLSLRVDVNIRDYKGATPLHRAKDPDIMEILLEAGANVNAEDAESNTPLHVKCYGETNEPSEIECIQMLLTRTASLLIRNSRGLMPIHCCVMQGRIDVMQLLLHNDKSDSMASALSKESDRKPPSLVHLALANDFPECAQWLLSNGFQFKANEQDTMMRRILTEQIKLIKRADTVKFLLDNGADPGPKYPGGNKALHYAAGLSGPSDVLELLVAYKAEIDVINEEGCTPLFFATQSNNKFAACVLISQGANVRQKNSQGLTAFDYIVDFEEWIECGYFNEEIKARLKAYNLKHARDLIRAISKRVKPPVPMEICNLDYYIN</sequence>
<dbReference type="Pfam" id="PF00023">
    <property type="entry name" value="Ank"/>
    <property type="match status" value="1"/>
</dbReference>
<reference evidence="6" key="1">
    <citation type="submission" date="2022-11" db="EMBL/GenBank/DDBJ databases">
        <title>Centuries of genome instability and evolution in soft-shell clam transmissible cancer (bioRxiv).</title>
        <authorList>
            <person name="Hart S.F.M."/>
            <person name="Yonemitsu M.A."/>
            <person name="Giersch R.M."/>
            <person name="Beal B.F."/>
            <person name="Arriagada G."/>
            <person name="Davis B.W."/>
            <person name="Ostrander E.A."/>
            <person name="Goff S.P."/>
            <person name="Metzger M.J."/>
        </authorList>
    </citation>
    <scope>NUCLEOTIDE SEQUENCE</scope>
    <source>
        <strain evidence="6">MELC-2E11</strain>
        <tissue evidence="6">Siphon/mantle</tissue>
    </source>
</reference>
<name>A0ABY7DYZ6_MYAAR</name>
<dbReference type="Proteomes" id="UP001164746">
    <property type="component" value="Chromosome 4"/>
</dbReference>
<feature type="repeat" description="ANK" evidence="3">
    <location>
        <begin position="802"/>
        <end position="834"/>
    </location>
</feature>
<dbReference type="InterPro" id="IPR036872">
    <property type="entry name" value="CH_dom_sf"/>
</dbReference>
<dbReference type="EMBL" id="CP111015">
    <property type="protein sequence ID" value="WAR01827.1"/>
    <property type="molecule type" value="Genomic_DNA"/>
</dbReference>
<feature type="region of interest" description="Disordered" evidence="4">
    <location>
        <begin position="134"/>
        <end position="175"/>
    </location>
</feature>
<evidence type="ECO:0000259" key="5">
    <source>
        <dbReference type="Pfam" id="PF00307"/>
    </source>
</evidence>
<dbReference type="Pfam" id="PF00307">
    <property type="entry name" value="CH"/>
    <property type="match status" value="1"/>
</dbReference>
<keyword evidence="7" id="KW-1185">Reference proteome</keyword>
<gene>
    <name evidence="6" type="ORF">MAR_008385</name>
</gene>
<dbReference type="PANTHER" id="PTHR24126:SF14">
    <property type="entry name" value="ANK_REP_REGION DOMAIN-CONTAINING PROTEIN"/>
    <property type="match status" value="1"/>
</dbReference>
<evidence type="ECO:0000313" key="6">
    <source>
        <dbReference type="EMBL" id="WAR01827.1"/>
    </source>
</evidence>
<evidence type="ECO:0000313" key="7">
    <source>
        <dbReference type="Proteomes" id="UP001164746"/>
    </source>
</evidence>
<evidence type="ECO:0000256" key="1">
    <source>
        <dbReference type="ARBA" id="ARBA00022737"/>
    </source>
</evidence>
<accession>A0ABY7DYZ6</accession>
<protein>
    <submittedName>
        <fullName evidence="6">Y381-like protein</fullName>
    </submittedName>
</protein>
<keyword evidence="1" id="KW-0677">Repeat</keyword>
<dbReference type="PROSITE" id="PS50297">
    <property type="entry name" value="ANK_REP_REGION"/>
    <property type="match status" value="1"/>
</dbReference>
<organism evidence="6 7">
    <name type="scientific">Mya arenaria</name>
    <name type="common">Soft-shell clam</name>
    <dbReference type="NCBI Taxonomy" id="6604"/>
    <lineage>
        <taxon>Eukaryota</taxon>
        <taxon>Metazoa</taxon>
        <taxon>Spiralia</taxon>
        <taxon>Lophotrochozoa</taxon>
        <taxon>Mollusca</taxon>
        <taxon>Bivalvia</taxon>
        <taxon>Autobranchia</taxon>
        <taxon>Heteroconchia</taxon>
        <taxon>Euheterodonta</taxon>
        <taxon>Imparidentia</taxon>
        <taxon>Neoheterodontei</taxon>
        <taxon>Myida</taxon>
        <taxon>Myoidea</taxon>
        <taxon>Myidae</taxon>
        <taxon>Mya</taxon>
    </lineage>
</organism>
<proteinExistence type="predicted"/>
<dbReference type="Gene3D" id="1.25.40.20">
    <property type="entry name" value="Ankyrin repeat-containing domain"/>
    <property type="match status" value="3"/>
</dbReference>
<keyword evidence="2 3" id="KW-0040">ANK repeat</keyword>
<feature type="repeat" description="ANK" evidence="3">
    <location>
        <begin position="558"/>
        <end position="590"/>
    </location>
</feature>
<feature type="domain" description="Calponin-homology (CH)" evidence="5">
    <location>
        <begin position="218"/>
        <end position="288"/>
    </location>
</feature>
<dbReference type="Gene3D" id="1.10.418.10">
    <property type="entry name" value="Calponin-like domain"/>
    <property type="match status" value="1"/>
</dbReference>
<dbReference type="InterPro" id="IPR002110">
    <property type="entry name" value="Ankyrin_rpt"/>
</dbReference>
<dbReference type="PRINTS" id="PR01415">
    <property type="entry name" value="ANKYRIN"/>
</dbReference>
<dbReference type="SMART" id="SM00248">
    <property type="entry name" value="ANK"/>
    <property type="match status" value="8"/>
</dbReference>
<dbReference type="PANTHER" id="PTHR24126">
    <property type="entry name" value="ANKYRIN REPEAT, PH AND SEC7 DOMAIN CONTAINING PROTEIN SECG-RELATED"/>
    <property type="match status" value="1"/>
</dbReference>
<dbReference type="PROSITE" id="PS50088">
    <property type="entry name" value="ANK_REPEAT"/>
    <property type="match status" value="4"/>
</dbReference>